<reference evidence="1 2" key="1">
    <citation type="submission" date="2020-08" db="EMBL/GenBank/DDBJ databases">
        <title>Functional genomics of gut bacteria from endangered species of beetles.</title>
        <authorList>
            <person name="Carlos-Shanley C."/>
        </authorList>
    </citation>
    <scope>NUCLEOTIDE SEQUENCE [LARGE SCALE GENOMIC DNA]</scope>
    <source>
        <strain evidence="1 2">S00070</strain>
    </source>
</reference>
<dbReference type="EMBL" id="JACHKT010000005">
    <property type="protein sequence ID" value="MBB6002332.1"/>
    <property type="molecule type" value="Genomic_DNA"/>
</dbReference>
<name>A0A841EG72_9BACT</name>
<evidence type="ECO:0000313" key="1">
    <source>
        <dbReference type="EMBL" id="MBB6002332.1"/>
    </source>
</evidence>
<dbReference type="RefSeq" id="WP_184131122.1">
    <property type="nucleotide sequence ID" value="NZ_JACHKT010000005.1"/>
</dbReference>
<protein>
    <submittedName>
        <fullName evidence="1">Uncharacterized protein</fullName>
    </submittedName>
</protein>
<dbReference type="AlphaFoldDB" id="A0A841EG72"/>
<keyword evidence="2" id="KW-1185">Reference proteome</keyword>
<sequence length="315" mass="35962">MRQLLPILKPTGYRQEVPLFFKEFLFESSSSPVIAFGTDEGNRISYEGASDEEDYKNRFPILKRQAFDNLKEIQPSIEVQDAQGTKIAFVVGHEYASEKILDSDFMKQVGQLIGSKSLMVGIPFKGHLIATDSNSEIRLKFPAIIQKYYNNPQQDPISDKVFLVNDGEIVAMAGENLEDDGGKDNFIITENGKTNNYKVELKSKSIEELTENVNTSFQQVMAMIMQRKVFGGEVSYHLGGEMKLDKILTDKCQSYVTQIDENEMAQTLIQALTNSKTSLKFYYKNRQIAPLDNNSTPQQGFEEIDPEKKWWQFWK</sequence>
<accession>A0A841EG72</accession>
<dbReference type="Proteomes" id="UP000524404">
    <property type="component" value="Unassembled WGS sequence"/>
</dbReference>
<comment type="caution">
    <text evidence="1">The sequence shown here is derived from an EMBL/GenBank/DDBJ whole genome shotgun (WGS) entry which is preliminary data.</text>
</comment>
<proteinExistence type="predicted"/>
<organism evidence="1 2">
    <name type="scientific">Arcicella rosea</name>
    <dbReference type="NCBI Taxonomy" id="502909"/>
    <lineage>
        <taxon>Bacteria</taxon>
        <taxon>Pseudomonadati</taxon>
        <taxon>Bacteroidota</taxon>
        <taxon>Cytophagia</taxon>
        <taxon>Cytophagales</taxon>
        <taxon>Flectobacillaceae</taxon>
        <taxon>Arcicella</taxon>
    </lineage>
</organism>
<evidence type="ECO:0000313" key="2">
    <source>
        <dbReference type="Proteomes" id="UP000524404"/>
    </source>
</evidence>
<gene>
    <name evidence="1" type="ORF">HNP25_000984</name>
</gene>